<protein>
    <submittedName>
        <fullName evidence="1">Uncharacterized protein</fullName>
    </submittedName>
</protein>
<dbReference type="STRING" id="1076256.A0A2H3BTY1"/>
<dbReference type="EMBL" id="KZ293437">
    <property type="protein sequence ID" value="PBK67353.1"/>
    <property type="molecule type" value="Genomic_DNA"/>
</dbReference>
<evidence type="ECO:0000313" key="2">
    <source>
        <dbReference type="Proteomes" id="UP000218334"/>
    </source>
</evidence>
<feature type="non-terminal residue" evidence="1">
    <location>
        <position position="1"/>
    </location>
</feature>
<organism evidence="1 2">
    <name type="scientific">Armillaria solidipes</name>
    <dbReference type="NCBI Taxonomy" id="1076256"/>
    <lineage>
        <taxon>Eukaryota</taxon>
        <taxon>Fungi</taxon>
        <taxon>Dikarya</taxon>
        <taxon>Basidiomycota</taxon>
        <taxon>Agaricomycotina</taxon>
        <taxon>Agaricomycetes</taxon>
        <taxon>Agaricomycetidae</taxon>
        <taxon>Agaricales</taxon>
        <taxon>Marasmiineae</taxon>
        <taxon>Physalacriaceae</taxon>
        <taxon>Armillaria</taxon>
    </lineage>
</organism>
<accession>A0A2H3BTY1</accession>
<dbReference type="AlphaFoldDB" id="A0A2H3BTY1"/>
<name>A0A2H3BTY1_9AGAR</name>
<sequence>TNSEKGDVFRTAFFLPKPTISAVPQNMQYPLPAWEFRLITNEQVEQAFKQMKLLKATKLGTISNSVLVHCADLLVPHIGPIYQATFTQEEYLDRLSMTNTIILCKSGKLDYENLNSYCPIILSDGWGRETTHYP</sequence>
<dbReference type="Proteomes" id="UP000218334">
    <property type="component" value="Unassembled WGS sequence"/>
</dbReference>
<proteinExistence type="predicted"/>
<reference evidence="2" key="1">
    <citation type="journal article" date="2017" name="Nat. Ecol. Evol.">
        <title>Genome expansion and lineage-specific genetic innovations in the forest pathogenic fungi Armillaria.</title>
        <authorList>
            <person name="Sipos G."/>
            <person name="Prasanna A.N."/>
            <person name="Walter M.C."/>
            <person name="O'Connor E."/>
            <person name="Balint B."/>
            <person name="Krizsan K."/>
            <person name="Kiss B."/>
            <person name="Hess J."/>
            <person name="Varga T."/>
            <person name="Slot J."/>
            <person name="Riley R."/>
            <person name="Boka B."/>
            <person name="Rigling D."/>
            <person name="Barry K."/>
            <person name="Lee J."/>
            <person name="Mihaltcheva S."/>
            <person name="LaButti K."/>
            <person name="Lipzen A."/>
            <person name="Waldron R."/>
            <person name="Moloney N.M."/>
            <person name="Sperisen C."/>
            <person name="Kredics L."/>
            <person name="Vagvoelgyi C."/>
            <person name="Patrignani A."/>
            <person name="Fitzpatrick D."/>
            <person name="Nagy I."/>
            <person name="Doyle S."/>
            <person name="Anderson J.B."/>
            <person name="Grigoriev I.V."/>
            <person name="Gueldener U."/>
            <person name="Muensterkoetter M."/>
            <person name="Nagy L.G."/>
        </authorList>
    </citation>
    <scope>NUCLEOTIDE SEQUENCE [LARGE SCALE GENOMIC DNA]</scope>
    <source>
        <strain evidence="2">28-4</strain>
    </source>
</reference>
<keyword evidence="2" id="KW-1185">Reference proteome</keyword>
<gene>
    <name evidence="1" type="ORF">ARMSODRAFT_889286</name>
</gene>
<evidence type="ECO:0000313" key="1">
    <source>
        <dbReference type="EMBL" id="PBK67353.1"/>
    </source>
</evidence>